<proteinExistence type="predicted"/>
<dbReference type="InterPro" id="IPR008886">
    <property type="entry name" value="UPF0227/Esterase_YqiA"/>
</dbReference>
<accession>A0A217EGW1</accession>
<dbReference type="PANTHER" id="PTHR35602">
    <property type="entry name" value="ESTERASE YQIA-RELATED"/>
    <property type="match status" value="1"/>
</dbReference>
<organism evidence="1 2">
    <name type="scientific">Acinetobacter apis</name>
    <dbReference type="NCBI Taxonomy" id="1229165"/>
    <lineage>
        <taxon>Bacteria</taxon>
        <taxon>Pseudomonadati</taxon>
        <taxon>Pseudomonadota</taxon>
        <taxon>Gammaproteobacteria</taxon>
        <taxon>Moraxellales</taxon>
        <taxon>Moraxellaceae</taxon>
        <taxon>Acinetobacter</taxon>
    </lineage>
</organism>
<dbReference type="Gene3D" id="3.40.50.1820">
    <property type="entry name" value="alpha/beta hydrolase"/>
    <property type="match status" value="1"/>
</dbReference>
<dbReference type="InterPro" id="IPR029058">
    <property type="entry name" value="AB_hydrolase_fold"/>
</dbReference>
<name>A0A217EGW1_9GAMM</name>
<evidence type="ECO:0000313" key="1">
    <source>
        <dbReference type="EMBL" id="SNQ29584.1"/>
    </source>
</evidence>
<dbReference type="Pfam" id="PF05728">
    <property type="entry name" value="UPF0227"/>
    <property type="match status" value="1"/>
</dbReference>
<dbReference type="EMBL" id="FZLN01000002">
    <property type="protein sequence ID" value="SNQ29584.1"/>
    <property type="molecule type" value="Genomic_DNA"/>
</dbReference>
<dbReference type="AlphaFoldDB" id="A0A217EGW1"/>
<dbReference type="PANTHER" id="PTHR35602:SF3">
    <property type="entry name" value="ESTERASE YQIA"/>
    <property type="match status" value="1"/>
</dbReference>
<evidence type="ECO:0000313" key="2">
    <source>
        <dbReference type="Proteomes" id="UP000243463"/>
    </source>
</evidence>
<dbReference type="Proteomes" id="UP000243463">
    <property type="component" value="Unassembled WGS sequence"/>
</dbReference>
<dbReference type="SUPFAM" id="SSF53474">
    <property type="entry name" value="alpha/beta-Hydrolases"/>
    <property type="match status" value="1"/>
</dbReference>
<sequence length="213" mass="24725">MLSALLKKHLGHMHVIYLHGFQSNHRSVKGQLLAAYCQQHVPEINVYLPDLNQSPHAVVQRLDQYIQDHTDKHLVCVGSSLGGFYANYLASQYHLPAVLINPAISPWQLFNSRFGHHQLPFAITTDWTLTQDDLNYLQYDMAHKPQDLKKILLLLQQGDEILDYRHAARYYHAEDSQCMMILEQQGDHVMRNFADKIPMLLMFLVHRCLSRNL</sequence>
<reference evidence="2" key="1">
    <citation type="submission" date="2017-06" db="EMBL/GenBank/DDBJ databases">
        <authorList>
            <person name="Varghese N."/>
            <person name="Submissions S."/>
        </authorList>
    </citation>
    <scope>NUCLEOTIDE SEQUENCE [LARGE SCALE GENOMIC DNA]</scope>
    <source>
        <strain evidence="2">ANC 5114</strain>
    </source>
</reference>
<protein>
    <recommendedName>
        <fullName evidence="3">Esterase</fullName>
    </recommendedName>
</protein>
<keyword evidence="2" id="KW-1185">Reference proteome</keyword>
<gene>
    <name evidence="1" type="ORF">SAMN05444584_1543</name>
</gene>
<evidence type="ECO:0008006" key="3">
    <source>
        <dbReference type="Google" id="ProtNLM"/>
    </source>
</evidence>